<feature type="region of interest" description="Disordered" evidence="2">
    <location>
        <begin position="52"/>
        <end position="94"/>
    </location>
</feature>
<accession>S0NGB2</accession>
<dbReference type="PATRIC" id="fig|1139996.3.peg.414"/>
<name>S0NGB2_9ENTE</name>
<dbReference type="AlphaFoldDB" id="S0NGB2"/>
<comment type="caution">
    <text evidence="4">The sequence shown here is derived from an EMBL/GenBank/DDBJ whole genome shotgun (WGS) entry which is preliminary data.</text>
</comment>
<dbReference type="Pfam" id="PF01425">
    <property type="entry name" value="Amidase"/>
    <property type="match status" value="1"/>
</dbReference>
<keyword evidence="5" id="KW-1185">Reference proteome</keyword>
<feature type="domain" description="Amidase" evidence="3">
    <location>
        <begin position="126"/>
        <end position="554"/>
    </location>
</feature>
<dbReference type="InterPro" id="IPR023631">
    <property type="entry name" value="Amidase_dom"/>
</dbReference>
<sequence length="747" mass="80311">MKKLGLKWQRWGVLLATSTLLIPLSTGVLDTIDSTNEVAQSTTENVLSSVDLSESTHLSEENAPTSATNESTSITTTESSIESSSAIVESSDEELPTTFTLADYENSSALELAEAVRQQRVTSVQLVKYAFQKIHEQEDTFHAMISLREAEALKEAADLEDNGQPFLGVPLILKGLGHTIAGGSNSNGLTFAKDVVSRSTGTFTKAFQNAGFIVIGQTNYPEMGLKNITNSKLYGPTGSAWNPLYQAGGSSGGSATGVALGYAPVGSGSDAGGSIRIPAAWNGIIGMKPSRGVLVGNSASERGQTSHFAETKTMADTIALFNAFQTQELPNIPLSQEIKIAYSTKSPVGTPVDPAAIQAVETAVAFLREQGFQVEEVEQPYDGVKLMENYYTIGASSMGIIDFLAKQQAKRPVEIDDVDWTTWALFQTSKDLTKEDVDQAWENVRQIGAELAAFQEQYPLFLTPTTATTAPLLNDTAMLPEHIEAIKQMENLTKEEKLQLVYDQWLPGLTHTPFTQVANLTGTPAISLPTYVSADGLPLGIQFMAAQNNDRLLLAVGQLFEDNQQFNQAAQLPEEPDETGNSSSEDTTESSEETTQSSSTASSDENVMQSISTETSSTSSNSLESSTTITSTTETESSSRTTESIPTSESDTHHTTESSHETTSSSSHTKDSSSKATSQSSNTKNNTKPKATTRPSQETGQKKSAARKDQRTEQLPKTGEIENTWPILGVSIIVLTSGIIGWRKIKN</sequence>
<evidence type="ECO:0000256" key="2">
    <source>
        <dbReference type="SAM" id="MobiDB-lite"/>
    </source>
</evidence>
<dbReference type="SUPFAM" id="SSF75304">
    <property type="entry name" value="Amidase signature (AS) enzymes"/>
    <property type="match status" value="1"/>
</dbReference>
<dbReference type="PROSITE" id="PS00571">
    <property type="entry name" value="AMIDASES"/>
    <property type="match status" value="1"/>
</dbReference>
<dbReference type="Gene3D" id="3.90.1300.10">
    <property type="entry name" value="Amidase signature (AS) domain"/>
    <property type="match status" value="1"/>
</dbReference>
<feature type="compositionally biased region" description="Basic and acidic residues" evidence="2">
    <location>
        <begin position="650"/>
        <end position="660"/>
    </location>
</feature>
<dbReference type="STRING" id="41997.RV16_GL002487"/>
<dbReference type="OrthoDB" id="9811471at2"/>
<dbReference type="RefSeq" id="WP_016174233.1">
    <property type="nucleotide sequence ID" value="NZ_KE136389.1"/>
</dbReference>
<dbReference type="PANTHER" id="PTHR11895">
    <property type="entry name" value="TRANSAMIDASE"/>
    <property type="match status" value="1"/>
</dbReference>
<protein>
    <recommendedName>
        <fullName evidence="3">Amidase domain-containing protein</fullName>
    </recommendedName>
</protein>
<dbReference type="InterPro" id="IPR020556">
    <property type="entry name" value="Amidase_CS"/>
</dbReference>
<evidence type="ECO:0000313" key="4">
    <source>
        <dbReference type="EMBL" id="EOT30718.1"/>
    </source>
</evidence>
<dbReference type="PANTHER" id="PTHR11895:SF7">
    <property type="entry name" value="GLUTAMYL-TRNA(GLN) AMIDOTRANSFERASE SUBUNIT A, MITOCHONDRIAL"/>
    <property type="match status" value="1"/>
</dbReference>
<dbReference type="NCBIfam" id="TIGR01167">
    <property type="entry name" value="LPXTG_anchor"/>
    <property type="match status" value="1"/>
</dbReference>
<feature type="region of interest" description="Disordered" evidence="2">
    <location>
        <begin position="571"/>
        <end position="718"/>
    </location>
</feature>
<dbReference type="EMBL" id="AHYT01000001">
    <property type="protein sequence ID" value="EOT30718.1"/>
    <property type="molecule type" value="Genomic_DNA"/>
</dbReference>
<feature type="compositionally biased region" description="Low complexity" evidence="2">
    <location>
        <begin position="65"/>
        <end position="89"/>
    </location>
</feature>
<dbReference type="HOGENOM" id="CLU_009600_12_0_9"/>
<comment type="similarity">
    <text evidence="1">Belongs to the amidase family.</text>
</comment>
<gene>
    <name evidence="4" type="ORF">OMQ_00422</name>
</gene>
<feature type="compositionally biased region" description="Low complexity" evidence="2">
    <location>
        <begin position="593"/>
        <end position="649"/>
    </location>
</feature>
<proteinExistence type="inferred from homology"/>
<evidence type="ECO:0000259" key="3">
    <source>
        <dbReference type="Pfam" id="PF01425"/>
    </source>
</evidence>
<evidence type="ECO:0000313" key="5">
    <source>
        <dbReference type="Proteomes" id="UP000014136"/>
    </source>
</evidence>
<feature type="compositionally biased region" description="Low complexity" evidence="2">
    <location>
        <begin position="674"/>
        <end position="693"/>
    </location>
</feature>
<dbReference type="Proteomes" id="UP000014136">
    <property type="component" value="Unassembled WGS sequence"/>
</dbReference>
<dbReference type="InterPro" id="IPR036928">
    <property type="entry name" value="AS_sf"/>
</dbReference>
<evidence type="ECO:0000256" key="1">
    <source>
        <dbReference type="ARBA" id="ARBA00009199"/>
    </source>
</evidence>
<reference evidence="4 5" key="1">
    <citation type="submission" date="2013-03" db="EMBL/GenBank/DDBJ databases">
        <title>The Genome Sequence of Enterococcus saccharolyticus ATCC_43076 (Illumina only assembly).</title>
        <authorList>
            <consortium name="The Broad Institute Genomics Platform"/>
            <consortium name="The Broad Institute Genome Sequencing Center for Infectious Disease"/>
            <person name="Earl A."/>
            <person name="Russ C."/>
            <person name="Gilmore M."/>
            <person name="Surin D."/>
            <person name="Walker B."/>
            <person name="Young S."/>
            <person name="Zeng Q."/>
            <person name="Gargeya S."/>
            <person name="Fitzgerald M."/>
            <person name="Haas B."/>
            <person name="Abouelleil A."/>
            <person name="Allen A.W."/>
            <person name="Alvarado L."/>
            <person name="Arachchi H.M."/>
            <person name="Berlin A.M."/>
            <person name="Chapman S.B."/>
            <person name="Gainer-Dewar J."/>
            <person name="Goldberg J."/>
            <person name="Griggs A."/>
            <person name="Gujja S."/>
            <person name="Hansen M."/>
            <person name="Howarth C."/>
            <person name="Imamovic A."/>
            <person name="Ireland A."/>
            <person name="Larimer J."/>
            <person name="McCowan C."/>
            <person name="Murphy C."/>
            <person name="Pearson M."/>
            <person name="Poon T.W."/>
            <person name="Priest M."/>
            <person name="Roberts A."/>
            <person name="Saif S."/>
            <person name="Shea T."/>
            <person name="Sisk P."/>
            <person name="Sykes S."/>
            <person name="Wortman J."/>
            <person name="Nusbaum C."/>
            <person name="Birren B."/>
        </authorList>
    </citation>
    <scope>NUCLEOTIDE SEQUENCE [LARGE SCALE GENOMIC DNA]</scope>
    <source>
        <strain evidence="4 5">ATCC 43076</strain>
    </source>
</reference>
<dbReference type="InterPro" id="IPR000120">
    <property type="entry name" value="Amidase"/>
</dbReference>
<organism evidence="4 5">
    <name type="scientific">Enterococcus saccharolyticus subsp. saccharolyticus ATCC 43076</name>
    <dbReference type="NCBI Taxonomy" id="1139996"/>
    <lineage>
        <taxon>Bacteria</taxon>
        <taxon>Bacillati</taxon>
        <taxon>Bacillota</taxon>
        <taxon>Bacilli</taxon>
        <taxon>Lactobacillales</taxon>
        <taxon>Enterococcaceae</taxon>
        <taxon>Enterococcus</taxon>
    </lineage>
</organism>
<dbReference type="eggNOG" id="COG0154">
    <property type="taxonomic scope" value="Bacteria"/>
</dbReference>
<dbReference type="GO" id="GO:0003824">
    <property type="term" value="F:catalytic activity"/>
    <property type="evidence" value="ECO:0007669"/>
    <property type="project" value="InterPro"/>
</dbReference>